<dbReference type="EMBL" id="SRSD01000011">
    <property type="protein sequence ID" value="KAA0888396.1"/>
    <property type="molecule type" value="Genomic_DNA"/>
</dbReference>
<organism evidence="1 2">
    <name type="scientific">Oryzomonas rubra</name>
    <dbReference type="NCBI Taxonomy" id="2509454"/>
    <lineage>
        <taxon>Bacteria</taxon>
        <taxon>Pseudomonadati</taxon>
        <taxon>Thermodesulfobacteriota</taxon>
        <taxon>Desulfuromonadia</taxon>
        <taxon>Geobacterales</taxon>
        <taxon>Geobacteraceae</taxon>
        <taxon>Oryzomonas</taxon>
    </lineage>
</organism>
<dbReference type="AlphaFoldDB" id="A0A5A9X5V7"/>
<comment type="caution">
    <text evidence="1">The sequence shown here is derived from an EMBL/GenBank/DDBJ whole genome shotgun (WGS) entry which is preliminary data.</text>
</comment>
<keyword evidence="1" id="KW-0648">Protein biosynthesis</keyword>
<accession>A0A5A9X5V7</accession>
<dbReference type="OrthoDB" id="5396022at2"/>
<evidence type="ECO:0000313" key="1">
    <source>
        <dbReference type="EMBL" id="KAA0888396.1"/>
    </source>
</evidence>
<dbReference type="GO" id="GO:0003743">
    <property type="term" value="F:translation initiation factor activity"/>
    <property type="evidence" value="ECO:0007669"/>
    <property type="project" value="UniProtKB-KW"/>
</dbReference>
<proteinExistence type="predicted"/>
<gene>
    <name evidence="1" type="ORF">ET418_16775</name>
</gene>
<dbReference type="Proteomes" id="UP000324298">
    <property type="component" value="Unassembled WGS sequence"/>
</dbReference>
<protein>
    <submittedName>
        <fullName evidence="1">Plasmid replication initiation factor</fullName>
    </submittedName>
</protein>
<keyword evidence="2" id="KW-1185">Reference proteome</keyword>
<evidence type="ECO:0000313" key="2">
    <source>
        <dbReference type="Proteomes" id="UP000324298"/>
    </source>
</evidence>
<keyword evidence="1" id="KW-0396">Initiation factor</keyword>
<reference evidence="1 2" key="1">
    <citation type="submission" date="2019-04" db="EMBL/GenBank/DDBJ databases">
        <title>Geobacter ruber sp. nov., ferric-reducing bacteria isolated from paddy soil.</title>
        <authorList>
            <person name="Xu Z."/>
            <person name="Masuda Y."/>
            <person name="Itoh H."/>
            <person name="Senoo K."/>
        </authorList>
    </citation>
    <scope>NUCLEOTIDE SEQUENCE [LARGE SCALE GENOMIC DNA]</scope>
    <source>
        <strain evidence="1 2">Red88</strain>
    </source>
</reference>
<name>A0A5A9X5V7_9BACT</name>
<sequence>MASPVTRHALNPPADNYELLNCGIDSLDLGLFVTWNDQWSKTRELLETGKQLAQEGKLLPETTDLARQYQHLPSGKPPNYRYGIRFLEYLAFIAKSDSYRTSPNVYISLTSSVLWHESFSTILELLTFDLEHFGGTIDRIQPSRCDLAVDFRLTPPPNFQFLEQYTVSRSRKVSTHINSGILETYYCGSPAAPVRLRIYDKGKEIQISNKHWFLDLWHTDDPANIWRVEYQLRRPFLHQYRINTLEDLWEKIGGMWAYLTGEWFSLRLPDNDKAERRTIHLWWWAAVQESGNILGVNNGERRRFDSDNPQQIDKILPHVFSRMITIAALSGIKDRKASISKLLELLDKYGSETTFREKLNEKLLKLGYRGTLGGADDDDLPF</sequence>